<protein>
    <recommendedName>
        <fullName evidence="4">TonB C-terminal domain-containing protein</fullName>
    </recommendedName>
</protein>
<reference evidence="2 3" key="1">
    <citation type="submission" date="2020-04" db="EMBL/GenBank/DDBJ databases">
        <title>Draft genome of Pyxidicoccus fallax type strain.</title>
        <authorList>
            <person name="Whitworth D.E."/>
        </authorList>
    </citation>
    <scope>NUCLEOTIDE SEQUENCE [LARGE SCALE GENOMIC DNA]</scope>
    <source>
        <strain evidence="2 3">DSM 14698</strain>
    </source>
</reference>
<sequence length="510" mass="55222">MVEGGETPRVRPAASSAALQWVEVEVTGAPEPAVTGQVPSEREVPPSSAPPHVTERPPPVPRELPPGAGIAVPPESVARKTPEASPTPPDSRHTDALQAKQTPPATPHADERRADLSSATRPSAPRADALRANPSPADAPRAAPAPPDAPRTGALRADLSPADTPRAAQAPPDAPRTDALRADLFPAETSPPDAPRADAFRADLSSTDVPRAAPSPMDAPRAEALRVDLSPADARSTVPSSRSDLGRVDTPGSRLLLAAREARPPVYQGNTVAEADAGVPGSSPQELVQDLVSEGVGRAKVERGLVHPYFGKLGKALMKAWDADRSVKEHGLQGYFDMGMERGRAYSRIWMERAEHYGASGSFARKDAPEQDRRRPVSTVGDPQIQARREMRQQMREEFRSTRRAIIRVDQDARGKLLDVRLVDPSHQPEVDKEAIKDVRAAAEKLPPPPPEAVAGRERISSLWEFELIISISPPIPTFSFEFDEALGFIDTRLPLDRRIYKRVRLLEVR</sequence>
<dbReference type="Gene3D" id="3.30.1150.10">
    <property type="match status" value="1"/>
</dbReference>
<evidence type="ECO:0000256" key="1">
    <source>
        <dbReference type="SAM" id="MobiDB-lite"/>
    </source>
</evidence>
<dbReference type="Pfam" id="PF13103">
    <property type="entry name" value="TonB_2"/>
    <property type="match status" value="1"/>
</dbReference>
<dbReference type="EMBL" id="JABBJJ010000535">
    <property type="protein sequence ID" value="NMO23125.1"/>
    <property type="molecule type" value="Genomic_DNA"/>
</dbReference>
<dbReference type="AlphaFoldDB" id="A0A848LYG7"/>
<gene>
    <name evidence="2" type="ORF">HG543_50935</name>
</gene>
<feature type="region of interest" description="Disordered" evidence="1">
    <location>
        <begin position="28"/>
        <end position="249"/>
    </location>
</feature>
<evidence type="ECO:0000313" key="3">
    <source>
        <dbReference type="Proteomes" id="UP000518300"/>
    </source>
</evidence>
<organism evidence="2 3">
    <name type="scientific">Pyxidicoccus fallax</name>
    <dbReference type="NCBI Taxonomy" id="394095"/>
    <lineage>
        <taxon>Bacteria</taxon>
        <taxon>Pseudomonadati</taxon>
        <taxon>Myxococcota</taxon>
        <taxon>Myxococcia</taxon>
        <taxon>Myxococcales</taxon>
        <taxon>Cystobacterineae</taxon>
        <taxon>Myxococcaceae</taxon>
        <taxon>Pyxidicoccus</taxon>
    </lineage>
</organism>
<proteinExistence type="predicted"/>
<keyword evidence="3" id="KW-1185">Reference proteome</keyword>
<evidence type="ECO:0008006" key="4">
    <source>
        <dbReference type="Google" id="ProtNLM"/>
    </source>
</evidence>
<accession>A0A848LYG7</accession>
<name>A0A848LYG7_9BACT</name>
<comment type="caution">
    <text evidence="2">The sequence shown here is derived from an EMBL/GenBank/DDBJ whole genome shotgun (WGS) entry which is preliminary data.</text>
</comment>
<dbReference type="Proteomes" id="UP000518300">
    <property type="component" value="Unassembled WGS sequence"/>
</dbReference>
<evidence type="ECO:0000313" key="2">
    <source>
        <dbReference type="EMBL" id="NMO23125.1"/>
    </source>
</evidence>
<feature type="compositionally biased region" description="Low complexity" evidence="1">
    <location>
        <begin position="161"/>
        <end position="171"/>
    </location>
</feature>
<dbReference type="SUPFAM" id="SSF74653">
    <property type="entry name" value="TolA/TonB C-terminal domain"/>
    <property type="match status" value="1"/>
</dbReference>